<dbReference type="InterPro" id="IPR001810">
    <property type="entry name" value="F-box_dom"/>
</dbReference>
<sequence length="455" mass="52660">MDILPPELIAKVFSFLDPDNIVTCRQVCQKWRILSIIETNPLYLPQIMGQLMQKLRFRDLIRLRQTCKLWKLGLEKLTFHEKITLVGRTNIDSCNVDAVIASQHQENPFPSRIAKLNLNCDCSDADPPIARNPKYTLMEQYGEHIFFLQVTLGESPHIQHHFNWITKHLKNLRGLVLLEASRTFTDKEEPRNLNPLSTSDEILTFENLKYLRLDDSTAQLRKTSLYLEVIKHSPKLEHLDFHGYFHIDMDILRLLPTLSLTILRIDAENPRTQEVLEILASCSFPLKSLSLKIMGWSDSANCNLCTTLLHGILAKLGKTLRKLELNLHWDMSNCTPSDGEDNKPEPEILHTFPSSKCLINLEKLKLVGFSGQLEFLKDFVSMKSLLIVDYASENQQVFSSPESFKEILPTLQELYLPVYRTFNSQDYTDKLKVYRFMWDSSYAVKYCGLYTNDFP</sequence>
<name>A0ABP1QSQ8_9HEXA</name>
<dbReference type="SUPFAM" id="SSF52047">
    <property type="entry name" value="RNI-like"/>
    <property type="match status" value="1"/>
</dbReference>
<comment type="caution">
    <text evidence="2">The sequence shown here is derived from an EMBL/GenBank/DDBJ whole genome shotgun (WGS) entry which is preliminary data.</text>
</comment>
<evidence type="ECO:0000313" key="2">
    <source>
        <dbReference type="EMBL" id="CAL8111061.1"/>
    </source>
</evidence>
<proteinExistence type="predicted"/>
<dbReference type="SMART" id="SM00256">
    <property type="entry name" value="FBOX"/>
    <property type="match status" value="2"/>
</dbReference>
<dbReference type="Gene3D" id="1.20.1280.50">
    <property type="match status" value="1"/>
</dbReference>
<dbReference type="Pfam" id="PF12937">
    <property type="entry name" value="F-box-like"/>
    <property type="match status" value="1"/>
</dbReference>
<evidence type="ECO:0000313" key="3">
    <source>
        <dbReference type="Proteomes" id="UP001642540"/>
    </source>
</evidence>
<evidence type="ECO:0000259" key="1">
    <source>
        <dbReference type="PROSITE" id="PS50181"/>
    </source>
</evidence>
<dbReference type="InterPro" id="IPR036047">
    <property type="entry name" value="F-box-like_dom_sf"/>
</dbReference>
<organism evidence="2 3">
    <name type="scientific">Orchesella dallaii</name>
    <dbReference type="NCBI Taxonomy" id="48710"/>
    <lineage>
        <taxon>Eukaryota</taxon>
        <taxon>Metazoa</taxon>
        <taxon>Ecdysozoa</taxon>
        <taxon>Arthropoda</taxon>
        <taxon>Hexapoda</taxon>
        <taxon>Collembola</taxon>
        <taxon>Entomobryomorpha</taxon>
        <taxon>Entomobryoidea</taxon>
        <taxon>Orchesellidae</taxon>
        <taxon>Orchesellinae</taxon>
        <taxon>Orchesella</taxon>
    </lineage>
</organism>
<dbReference type="Proteomes" id="UP001642540">
    <property type="component" value="Unassembled WGS sequence"/>
</dbReference>
<feature type="domain" description="F-box" evidence="1">
    <location>
        <begin position="1"/>
        <end position="46"/>
    </location>
</feature>
<dbReference type="PROSITE" id="PS50181">
    <property type="entry name" value="FBOX"/>
    <property type="match status" value="1"/>
</dbReference>
<dbReference type="CDD" id="cd09917">
    <property type="entry name" value="F-box_SF"/>
    <property type="match status" value="1"/>
</dbReference>
<protein>
    <recommendedName>
        <fullName evidence="1">F-box domain-containing protein</fullName>
    </recommendedName>
</protein>
<gene>
    <name evidence="2" type="ORF">ODALV1_LOCUS14691</name>
</gene>
<keyword evidence="3" id="KW-1185">Reference proteome</keyword>
<dbReference type="SUPFAM" id="SSF81383">
    <property type="entry name" value="F-box domain"/>
    <property type="match status" value="1"/>
</dbReference>
<dbReference type="EMBL" id="CAXLJM020000046">
    <property type="protein sequence ID" value="CAL8111061.1"/>
    <property type="molecule type" value="Genomic_DNA"/>
</dbReference>
<accession>A0ABP1QSQ8</accession>
<reference evidence="2 3" key="1">
    <citation type="submission" date="2024-08" db="EMBL/GenBank/DDBJ databases">
        <authorList>
            <person name="Cucini C."/>
            <person name="Frati F."/>
        </authorList>
    </citation>
    <scope>NUCLEOTIDE SEQUENCE [LARGE SCALE GENOMIC DNA]</scope>
</reference>